<dbReference type="InterPro" id="IPR011009">
    <property type="entry name" value="Kinase-like_dom_sf"/>
</dbReference>
<protein>
    <recommendedName>
        <fullName evidence="1">Protein kinase domain-containing protein</fullName>
    </recommendedName>
</protein>
<gene>
    <name evidence="2" type="ORF">VKT23_012935</name>
</gene>
<evidence type="ECO:0000313" key="3">
    <source>
        <dbReference type="Proteomes" id="UP001498398"/>
    </source>
</evidence>
<proteinExistence type="predicted"/>
<accession>A0ABR1J9P8</accession>
<reference evidence="2 3" key="1">
    <citation type="submission" date="2024-01" db="EMBL/GenBank/DDBJ databases">
        <title>A draft genome for the cacao thread blight pathogen Marasmiellus scandens.</title>
        <authorList>
            <person name="Baruah I.K."/>
            <person name="Leung J."/>
            <person name="Bukari Y."/>
            <person name="Amoako-Attah I."/>
            <person name="Meinhardt L.W."/>
            <person name="Bailey B.A."/>
            <person name="Cohen S.P."/>
        </authorList>
    </citation>
    <scope>NUCLEOTIDE SEQUENCE [LARGE SCALE GENOMIC DNA]</scope>
    <source>
        <strain evidence="2 3">GH-19</strain>
    </source>
</reference>
<dbReference type="InterPro" id="IPR000719">
    <property type="entry name" value="Prot_kinase_dom"/>
</dbReference>
<keyword evidence="3" id="KW-1185">Reference proteome</keyword>
<evidence type="ECO:0000259" key="1">
    <source>
        <dbReference type="PROSITE" id="PS50011"/>
    </source>
</evidence>
<organism evidence="2 3">
    <name type="scientific">Marasmiellus scandens</name>
    <dbReference type="NCBI Taxonomy" id="2682957"/>
    <lineage>
        <taxon>Eukaryota</taxon>
        <taxon>Fungi</taxon>
        <taxon>Dikarya</taxon>
        <taxon>Basidiomycota</taxon>
        <taxon>Agaricomycotina</taxon>
        <taxon>Agaricomycetes</taxon>
        <taxon>Agaricomycetidae</taxon>
        <taxon>Agaricales</taxon>
        <taxon>Marasmiineae</taxon>
        <taxon>Omphalotaceae</taxon>
        <taxon>Marasmiellus</taxon>
    </lineage>
</organism>
<dbReference type="PROSITE" id="PS50011">
    <property type="entry name" value="PROTEIN_KINASE_DOM"/>
    <property type="match status" value="1"/>
</dbReference>
<dbReference type="Gene3D" id="1.10.510.10">
    <property type="entry name" value="Transferase(Phosphotransferase) domain 1"/>
    <property type="match status" value="1"/>
</dbReference>
<feature type="domain" description="Protein kinase" evidence="1">
    <location>
        <begin position="52"/>
        <end position="323"/>
    </location>
</feature>
<sequence>MTVDSMDTFFSSPFPRSNLSSHPEYPSIHILQSWNDSVPTIQSSLCIQSIRVDQPIASGDGKWAQVWRGMIHYGTKPGAQNKETIEVVLKIFQESLFPETDEDEISMTGAALALKEARAYRAMKSLQGIDVPVSYGFHKALVSYCGEEYEPCFMHILQFIPLPTLTSISSPLTDDTISSLLDSLIPSLQRIHQCGIAHNDLSLANVLAQIENTSSSQSPQTISKVYFIDFAMSAETNTKSIKDDAESVIGVLSLLRVHDPDGSVLHWYQQHLGEPCASMFRNVRLKEMPKNRKPFGIYPEATKSFRDIASKSRWVELGIERYD</sequence>
<name>A0ABR1J9P8_9AGAR</name>
<dbReference type="EMBL" id="JBANRG010000033">
    <property type="protein sequence ID" value="KAK7450625.1"/>
    <property type="molecule type" value="Genomic_DNA"/>
</dbReference>
<evidence type="ECO:0000313" key="2">
    <source>
        <dbReference type="EMBL" id="KAK7450625.1"/>
    </source>
</evidence>
<dbReference type="SUPFAM" id="SSF56112">
    <property type="entry name" value="Protein kinase-like (PK-like)"/>
    <property type="match status" value="1"/>
</dbReference>
<dbReference type="Proteomes" id="UP001498398">
    <property type="component" value="Unassembled WGS sequence"/>
</dbReference>
<comment type="caution">
    <text evidence="2">The sequence shown here is derived from an EMBL/GenBank/DDBJ whole genome shotgun (WGS) entry which is preliminary data.</text>
</comment>